<proteinExistence type="predicted"/>
<accession>A0A0B6XYU6</accession>
<sequence>CQVSSMSSFLHVKFHARQVSLMSSFIHIKFHRCQVLFLCTYIQHVISHSFQQWLLLNFSCDKHISLTALLEIMKLCSQIVNDTLHIVSSRSSSPSSSRHRSF</sequence>
<organism evidence="1">
    <name type="scientific">Arion vulgaris</name>
    <dbReference type="NCBI Taxonomy" id="1028688"/>
    <lineage>
        <taxon>Eukaryota</taxon>
        <taxon>Metazoa</taxon>
        <taxon>Spiralia</taxon>
        <taxon>Lophotrochozoa</taxon>
        <taxon>Mollusca</taxon>
        <taxon>Gastropoda</taxon>
        <taxon>Heterobranchia</taxon>
        <taxon>Euthyneura</taxon>
        <taxon>Panpulmonata</taxon>
        <taxon>Eupulmonata</taxon>
        <taxon>Stylommatophora</taxon>
        <taxon>Helicina</taxon>
        <taxon>Arionoidea</taxon>
        <taxon>Arionidae</taxon>
        <taxon>Arion</taxon>
    </lineage>
</organism>
<name>A0A0B6XYU6_9EUPU</name>
<dbReference type="EMBL" id="HACG01002158">
    <property type="protein sequence ID" value="CEK49023.1"/>
    <property type="molecule type" value="Transcribed_RNA"/>
</dbReference>
<evidence type="ECO:0000313" key="1">
    <source>
        <dbReference type="EMBL" id="CEK49023.1"/>
    </source>
</evidence>
<feature type="non-terminal residue" evidence="1">
    <location>
        <position position="1"/>
    </location>
</feature>
<protein>
    <submittedName>
        <fullName evidence="1">Uncharacterized protein</fullName>
    </submittedName>
</protein>
<gene>
    <name evidence="1" type="primary">ORF6095</name>
</gene>
<dbReference type="AlphaFoldDB" id="A0A0B6XYU6"/>
<reference evidence="1" key="1">
    <citation type="submission" date="2014-12" db="EMBL/GenBank/DDBJ databases">
        <title>Insight into the proteome of Arion vulgaris.</title>
        <authorList>
            <person name="Aradska J."/>
            <person name="Bulat T."/>
            <person name="Smidak R."/>
            <person name="Sarate P."/>
            <person name="Gangsoo J."/>
            <person name="Sialana F."/>
            <person name="Bilban M."/>
            <person name="Lubec G."/>
        </authorList>
    </citation>
    <scope>NUCLEOTIDE SEQUENCE</scope>
    <source>
        <tissue evidence="1">Skin</tissue>
    </source>
</reference>